<accession>A0ABX2F092</accession>
<dbReference type="InterPro" id="IPR029068">
    <property type="entry name" value="Glyas_Bleomycin-R_OHBP_Dase"/>
</dbReference>
<evidence type="ECO:0000313" key="1">
    <source>
        <dbReference type="EMBL" id="NRN64426.1"/>
    </source>
</evidence>
<dbReference type="SUPFAM" id="SSF54593">
    <property type="entry name" value="Glyoxalase/Bleomycin resistance protein/Dihydroxybiphenyl dioxygenase"/>
    <property type="match status" value="1"/>
</dbReference>
<organism evidence="1 2">
    <name type="scientific">Kibdelosporangium persicum</name>
    <dbReference type="NCBI Taxonomy" id="2698649"/>
    <lineage>
        <taxon>Bacteria</taxon>
        <taxon>Bacillati</taxon>
        <taxon>Actinomycetota</taxon>
        <taxon>Actinomycetes</taxon>
        <taxon>Pseudonocardiales</taxon>
        <taxon>Pseudonocardiaceae</taxon>
        <taxon>Kibdelosporangium</taxon>
    </lineage>
</organism>
<proteinExistence type="predicted"/>
<dbReference type="Proteomes" id="UP000763557">
    <property type="component" value="Unassembled WGS sequence"/>
</dbReference>
<dbReference type="RefSeq" id="WP_173126328.1">
    <property type="nucleotide sequence ID" value="NZ_CBCSGW010000038.1"/>
</dbReference>
<name>A0ABX2F092_9PSEU</name>
<dbReference type="Gene3D" id="3.10.180.10">
    <property type="entry name" value="2,3-Dihydroxybiphenyl 1,2-Dioxygenase, domain 1"/>
    <property type="match status" value="1"/>
</dbReference>
<evidence type="ECO:0000313" key="2">
    <source>
        <dbReference type="Proteomes" id="UP000763557"/>
    </source>
</evidence>
<keyword evidence="2" id="KW-1185">Reference proteome</keyword>
<dbReference type="CDD" id="cd08351">
    <property type="entry name" value="ChaP_like"/>
    <property type="match status" value="1"/>
</dbReference>
<keyword evidence="1" id="KW-0223">Dioxygenase</keyword>
<comment type="caution">
    <text evidence="1">The sequence shown here is derived from an EMBL/GenBank/DDBJ whole genome shotgun (WGS) entry which is preliminary data.</text>
</comment>
<dbReference type="GO" id="GO:0051213">
    <property type="term" value="F:dioxygenase activity"/>
    <property type="evidence" value="ECO:0007669"/>
    <property type="project" value="UniProtKB-KW"/>
</dbReference>
<protein>
    <submittedName>
        <fullName evidence="1">Aromatic ring-opening dioxygenase</fullName>
    </submittedName>
</protein>
<keyword evidence="1" id="KW-0560">Oxidoreductase</keyword>
<dbReference type="EMBL" id="JAAATY010000003">
    <property type="protein sequence ID" value="NRN64426.1"/>
    <property type="molecule type" value="Genomic_DNA"/>
</dbReference>
<sequence>MSIVLNHMIIPADDKVAAAEFLARLLGLPVGEPAGPFVPLRVNDDLTLDFDDRRGSRPGHYAFLVDDKTFDALLAFLERSPGIQYGSGPMGGWDRSSNHLGGGRGVYVLDPNGHGYEFFTAVPE</sequence>
<reference evidence="1 2" key="1">
    <citation type="submission" date="2020-01" db="EMBL/GenBank/DDBJ databases">
        <title>Kibdelosporangium persica a novel Actinomycetes from a hot desert in Iran.</title>
        <authorList>
            <person name="Safaei N."/>
            <person name="Zaburannyi N."/>
            <person name="Mueller R."/>
            <person name="Wink J."/>
        </authorList>
    </citation>
    <scope>NUCLEOTIDE SEQUENCE [LARGE SCALE GENOMIC DNA]</scope>
    <source>
        <strain evidence="1 2">4NS15</strain>
    </source>
</reference>
<gene>
    <name evidence="1" type="ORF">GC106_16320</name>
</gene>